<dbReference type="Gene3D" id="1.10.8.720">
    <property type="entry name" value="Region D6 of dynein motor"/>
    <property type="match status" value="1"/>
</dbReference>
<feature type="compositionally biased region" description="Polar residues" evidence="1">
    <location>
        <begin position="105"/>
        <end position="120"/>
    </location>
</feature>
<dbReference type="GO" id="GO:0007018">
    <property type="term" value="P:microtubule-based movement"/>
    <property type="evidence" value="ECO:0007669"/>
    <property type="project" value="InterPro"/>
</dbReference>
<dbReference type="PANTHER" id="PTHR45703">
    <property type="entry name" value="DYNEIN HEAVY CHAIN"/>
    <property type="match status" value="1"/>
</dbReference>
<protein>
    <recommendedName>
        <fullName evidence="2">Dynein heavy chain AAA lid domain-containing protein</fullName>
    </recommendedName>
</protein>
<keyword evidence="4" id="KW-1185">Reference proteome</keyword>
<dbReference type="PANTHER" id="PTHR45703:SF36">
    <property type="entry name" value="DYNEIN HEAVY CHAIN, CYTOPLASMIC"/>
    <property type="match status" value="1"/>
</dbReference>
<dbReference type="Proteomes" id="UP000075880">
    <property type="component" value="Unassembled WGS sequence"/>
</dbReference>
<organism evidence="3 4">
    <name type="scientific">Anopheles atroparvus</name>
    <name type="common">European mosquito</name>
    <dbReference type="NCBI Taxonomy" id="41427"/>
    <lineage>
        <taxon>Eukaryota</taxon>
        <taxon>Metazoa</taxon>
        <taxon>Ecdysozoa</taxon>
        <taxon>Arthropoda</taxon>
        <taxon>Hexapoda</taxon>
        <taxon>Insecta</taxon>
        <taxon>Pterygota</taxon>
        <taxon>Neoptera</taxon>
        <taxon>Endopterygota</taxon>
        <taxon>Diptera</taxon>
        <taxon>Nematocera</taxon>
        <taxon>Culicoidea</taxon>
        <taxon>Culicidae</taxon>
        <taxon>Anophelinae</taxon>
        <taxon>Anopheles</taxon>
    </lineage>
</organism>
<dbReference type="InterPro" id="IPR026983">
    <property type="entry name" value="DHC"/>
</dbReference>
<sequence>MCYGAQIGPDWDRRIYDTYVEELFQPRLLALPTGSPSTHGWFRLPRDGTYQTYVDFIAGQLPDRDGIEVFGQHENANIKYLASRSGYMLQMLARLATVAAVAPTHPQQQRQTGQDSGRSTHAREGQTSRGLVVVLLEPRTLLKMVLSFAPQTLRVAVLSLFVSFILSFPFPDLYVHRGFTCLDCPDKASNLGSAIDTSCLPEPRECTADCGLRCKHPYPDLRRLAGRGTLLQLPPGPGALGCQLCSADAFGSNGRPFRPLVPAH</sequence>
<dbReference type="Pfam" id="PF18198">
    <property type="entry name" value="AAA_lid_11"/>
    <property type="match status" value="1"/>
</dbReference>
<evidence type="ECO:0000313" key="4">
    <source>
        <dbReference type="Proteomes" id="UP000075880"/>
    </source>
</evidence>
<proteinExistence type="predicted"/>
<dbReference type="GO" id="GO:0030286">
    <property type="term" value="C:dynein complex"/>
    <property type="evidence" value="ECO:0007669"/>
    <property type="project" value="InterPro"/>
</dbReference>
<dbReference type="GO" id="GO:0045505">
    <property type="term" value="F:dynein intermediate chain binding"/>
    <property type="evidence" value="ECO:0007669"/>
    <property type="project" value="InterPro"/>
</dbReference>
<dbReference type="EnsemblMetazoa" id="ENSAATROPT003326">
    <property type="protein sequence ID" value="ENSAATROPP003193"/>
    <property type="gene ID" value="ENSAATROPG002633"/>
</dbReference>
<feature type="region of interest" description="Disordered" evidence="1">
    <location>
        <begin position="103"/>
        <end position="125"/>
    </location>
</feature>
<accession>A0AAG5CXL4</accession>
<evidence type="ECO:0000256" key="1">
    <source>
        <dbReference type="SAM" id="MobiDB-lite"/>
    </source>
</evidence>
<evidence type="ECO:0000259" key="2">
    <source>
        <dbReference type="Pfam" id="PF18198"/>
    </source>
</evidence>
<dbReference type="GO" id="GO:0051959">
    <property type="term" value="F:dynein light intermediate chain binding"/>
    <property type="evidence" value="ECO:0007669"/>
    <property type="project" value="InterPro"/>
</dbReference>
<evidence type="ECO:0000313" key="3">
    <source>
        <dbReference type="EnsemblMetazoa" id="ENSAATROPP003193"/>
    </source>
</evidence>
<dbReference type="InterPro" id="IPR042219">
    <property type="entry name" value="AAA_lid_11_sf"/>
</dbReference>
<dbReference type="InterPro" id="IPR041658">
    <property type="entry name" value="AAA_lid_11"/>
</dbReference>
<name>A0AAG5CXL4_ANOAO</name>
<feature type="domain" description="Dynein heavy chain AAA lid" evidence="2">
    <location>
        <begin position="2"/>
        <end position="76"/>
    </location>
</feature>
<reference evidence="3" key="1">
    <citation type="submission" date="2024-04" db="UniProtKB">
        <authorList>
            <consortium name="EnsemblMetazoa"/>
        </authorList>
    </citation>
    <scope>IDENTIFICATION</scope>
    <source>
        <strain evidence="3">EBRO</strain>
    </source>
</reference>
<dbReference type="AlphaFoldDB" id="A0AAG5CXL4"/>